<dbReference type="EMBL" id="CP001698">
    <property type="protein sequence ID" value="ADN02717.1"/>
    <property type="molecule type" value="Genomic_DNA"/>
</dbReference>
<dbReference type="SUPFAM" id="SSF69189">
    <property type="entry name" value="Penicillin-binding protein associated domain"/>
    <property type="match status" value="1"/>
</dbReference>
<dbReference type="eggNOG" id="COG1686">
    <property type="taxonomic scope" value="Bacteria"/>
</dbReference>
<evidence type="ECO:0000256" key="3">
    <source>
        <dbReference type="ARBA" id="ARBA00007164"/>
    </source>
</evidence>
<dbReference type="GO" id="GO:0006508">
    <property type="term" value="P:proteolysis"/>
    <property type="evidence" value="ECO:0007669"/>
    <property type="project" value="UniProtKB-KW"/>
</dbReference>
<dbReference type="InterPro" id="IPR037167">
    <property type="entry name" value="Peptidase_S11_C_sf"/>
</dbReference>
<feature type="chain" id="PRO_5003139649" description="serine-type D-Ala-D-Ala carboxypeptidase" evidence="16">
    <location>
        <begin position="18"/>
        <end position="387"/>
    </location>
</feature>
<evidence type="ECO:0000256" key="7">
    <source>
        <dbReference type="ARBA" id="ARBA00022729"/>
    </source>
</evidence>
<dbReference type="Gene3D" id="2.60.410.10">
    <property type="entry name" value="D-Ala-D-Ala carboxypeptidase, C-terminal domain"/>
    <property type="match status" value="1"/>
</dbReference>
<dbReference type="UniPathway" id="UPA00219"/>
<protein>
    <recommendedName>
        <fullName evidence="4">serine-type D-Ala-D-Ala carboxypeptidase</fullName>
        <ecNumber evidence="4">3.4.16.4</ecNumber>
    </recommendedName>
</protein>
<evidence type="ECO:0000256" key="14">
    <source>
        <dbReference type="PIRSR" id="PIRSR618044-2"/>
    </source>
</evidence>
<dbReference type="PaxDb" id="665571-STHERM_c17820"/>
<feature type="signal peptide" evidence="16">
    <location>
        <begin position="1"/>
        <end position="17"/>
    </location>
</feature>
<name>E0RP55_WINT6</name>
<dbReference type="GO" id="GO:0071555">
    <property type="term" value="P:cell wall organization"/>
    <property type="evidence" value="ECO:0007669"/>
    <property type="project" value="UniProtKB-KW"/>
</dbReference>
<feature type="domain" description="Peptidase S11 D-Ala-D-Ala carboxypeptidase A C-terminal" evidence="17">
    <location>
        <begin position="270"/>
        <end position="361"/>
    </location>
</feature>
<reference evidence="18 19" key="2">
    <citation type="journal article" date="2010" name="J. Bacteriol.">
        <title>Genome sequence of the polysaccharide-degrading, thermophilic anaerobe Spirochaeta thermophila DSM 6192.</title>
        <authorList>
            <person name="Angelov A."/>
            <person name="Liebl S."/>
            <person name="Ballschmiter M."/>
            <person name="Bomeke M."/>
            <person name="Lehmann R."/>
            <person name="Liesegang H."/>
            <person name="Daniel R."/>
            <person name="Liebl W."/>
        </authorList>
    </citation>
    <scope>NUCLEOTIDE SEQUENCE [LARGE SCALE GENOMIC DNA]</scope>
    <source>
        <strain evidence="19">ATCC 49972 / DSM 6192 / RI 19.B1</strain>
    </source>
</reference>
<dbReference type="AlphaFoldDB" id="E0RP55"/>
<dbReference type="GO" id="GO:0009002">
    <property type="term" value="F:serine-type D-Ala-D-Ala carboxypeptidase activity"/>
    <property type="evidence" value="ECO:0007669"/>
    <property type="project" value="UniProtKB-EC"/>
</dbReference>
<evidence type="ECO:0000256" key="13">
    <source>
        <dbReference type="PIRSR" id="PIRSR618044-1"/>
    </source>
</evidence>
<feature type="active site" description="Acyl-ester intermediate" evidence="13">
    <location>
        <position position="51"/>
    </location>
</feature>
<dbReference type="PANTHER" id="PTHR21581">
    <property type="entry name" value="D-ALANYL-D-ALANINE CARBOXYPEPTIDASE"/>
    <property type="match status" value="1"/>
</dbReference>
<keyword evidence="5 18" id="KW-0121">Carboxypeptidase</keyword>
<evidence type="ECO:0000256" key="5">
    <source>
        <dbReference type="ARBA" id="ARBA00022645"/>
    </source>
</evidence>
<dbReference type="EC" id="3.4.16.4" evidence="4"/>
<dbReference type="RefSeq" id="WP_013314556.1">
    <property type="nucleotide sequence ID" value="NC_014484.1"/>
</dbReference>
<feature type="binding site" evidence="14">
    <location>
        <position position="217"/>
    </location>
    <ligand>
        <name>substrate</name>
    </ligand>
</feature>
<dbReference type="PRINTS" id="PR00725">
    <property type="entry name" value="DADACBPTASE1"/>
</dbReference>
<gene>
    <name evidence="18" type="ordered locus">STHERM_c17820</name>
</gene>
<dbReference type="Pfam" id="PF00768">
    <property type="entry name" value="Peptidase_S11"/>
    <property type="match status" value="1"/>
</dbReference>
<keyword evidence="6" id="KW-0645">Protease</keyword>
<sequence>MRIRAFLLLLAATLLPAAPPPLSAPSALLLEPTTRTVLFEKQADLPHPAASLTKLVTAYLVLQAMEHGLLREDLPLPVPSALARIPFPPDASLAGLTPGTTLTPAQLLSLTLVYSANDAACALALLLAPDIPTFARRMNTLVQSLGYSHLSFEEPSGLSPHNTITAREIALFAADYLDRFPSAPARYHSPRAVTIGGRTYLNRNTLLGRYPGLEGLKTGYLEESGFHIVAYARRGPTSLIAVLLGIQAPSYWEGMQERDHQAAALLDYGFDTYLTTEAPLTGIRPVRIWGGTQPFLTPRPARPLRVTLARTDIPRLSVEVEQVSERWAPLHPGERLGTVRLLLDDTVLAESSLIAPQHVPRAPFFPFLADLLSWLWHHLLAILGYAS</sequence>
<keyword evidence="11" id="KW-0961">Cell wall biogenesis/degradation</keyword>
<dbReference type="SMART" id="SM00936">
    <property type="entry name" value="PBP5_C"/>
    <property type="match status" value="1"/>
</dbReference>
<dbReference type="InterPro" id="IPR001967">
    <property type="entry name" value="Peptidase_S11_N"/>
</dbReference>
<dbReference type="InterPro" id="IPR012907">
    <property type="entry name" value="Peptidase_S11_C"/>
</dbReference>
<proteinExistence type="inferred from homology"/>
<feature type="active site" description="Proton acceptor" evidence="13">
    <location>
        <position position="54"/>
    </location>
</feature>
<evidence type="ECO:0000256" key="9">
    <source>
        <dbReference type="ARBA" id="ARBA00022960"/>
    </source>
</evidence>
<dbReference type="InterPro" id="IPR012338">
    <property type="entry name" value="Beta-lactam/transpept-like"/>
</dbReference>
<evidence type="ECO:0000256" key="2">
    <source>
        <dbReference type="ARBA" id="ARBA00004752"/>
    </source>
</evidence>
<comment type="similarity">
    <text evidence="3 15">Belongs to the peptidase S11 family.</text>
</comment>
<dbReference type="GO" id="GO:0009252">
    <property type="term" value="P:peptidoglycan biosynthetic process"/>
    <property type="evidence" value="ECO:0007669"/>
    <property type="project" value="UniProtKB-UniPathway"/>
</dbReference>
<comment type="function">
    <text evidence="1">Removes C-terminal D-alanyl residues from sugar-peptide cell wall precursors.</text>
</comment>
<keyword evidence="7 16" id="KW-0732">Signal</keyword>
<evidence type="ECO:0000256" key="1">
    <source>
        <dbReference type="ARBA" id="ARBA00003217"/>
    </source>
</evidence>
<dbReference type="Gene3D" id="3.40.710.10">
    <property type="entry name" value="DD-peptidase/beta-lactamase superfamily"/>
    <property type="match status" value="1"/>
</dbReference>
<dbReference type="PANTHER" id="PTHR21581:SF6">
    <property type="entry name" value="TRAFFICKING PROTEIN PARTICLE COMPLEX SUBUNIT 12"/>
    <property type="match status" value="1"/>
</dbReference>
<keyword evidence="8" id="KW-0378">Hydrolase</keyword>
<comment type="catalytic activity">
    <reaction evidence="12">
        <text>Preferential cleavage: (Ac)2-L-Lys-D-Ala-|-D-Ala. Also transpeptidation of peptidyl-alanyl moieties that are N-acyl substituents of D-alanine.</text>
        <dbReference type="EC" id="3.4.16.4"/>
    </reaction>
</comment>
<comment type="pathway">
    <text evidence="2">Cell wall biogenesis; peptidoglycan biosynthesis.</text>
</comment>
<dbReference type="SUPFAM" id="SSF56601">
    <property type="entry name" value="beta-lactamase/transpeptidase-like"/>
    <property type="match status" value="1"/>
</dbReference>
<keyword evidence="9" id="KW-0133">Cell shape</keyword>
<evidence type="ECO:0000259" key="17">
    <source>
        <dbReference type="SMART" id="SM00936"/>
    </source>
</evidence>
<feature type="active site" evidence="13">
    <location>
        <position position="115"/>
    </location>
</feature>
<evidence type="ECO:0000256" key="12">
    <source>
        <dbReference type="ARBA" id="ARBA00034000"/>
    </source>
</evidence>
<accession>E0RP55</accession>
<keyword evidence="10" id="KW-0573">Peptidoglycan synthesis</keyword>
<dbReference type="Proteomes" id="UP000001296">
    <property type="component" value="Chromosome"/>
</dbReference>
<evidence type="ECO:0000256" key="8">
    <source>
        <dbReference type="ARBA" id="ARBA00022801"/>
    </source>
</evidence>
<evidence type="ECO:0000313" key="19">
    <source>
        <dbReference type="Proteomes" id="UP000001296"/>
    </source>
</evidence>
<evidence type="ECO:0000256" key="10">
    <source>
        <dbReference type="ARBA" id="ARBA00022984"/>
    </source>
</evidence>
<dbReference type="Pfam" id="PF07943">
    <property type="entry name" value="PBP5_C"/>
    <property type="match status" value="1"/>
</dbReference>
<reference key="1">
    <citation type="submission" date="2009-08" db="EMBL/GenBank/DDBJ databases">
        <title>The genome sequence of Spirochaeta thermophila DSM6192.</title>
        <authorList>
            <person name="Angelov A."/>
            <person name="Mientus M."/>
            <person name="Wittenberg S."/>
            <person name="Lehmann R."/>
            <person name="Liesegang H."/>
            <person name="Daniel R."/>
            <person name="Liebl W."/>
        </authorList>
    </citation>
    <scope>NUCLEOTIDE SEQUENCE</scope>
    <source>
        <strain>DSM 6192</strain>
    </source>
</reference>
<evidence type="ECO:0000313" key="18">
    <source>
        <dbReference type="EMBL" id="ADN02717.1"/>
    </source>
</evidence>
<evidence type="ECO:0000256" key="4">
    <source>
        <dbReference type="ARBA" id="ARBA00012448"/>
    </source>
</evidence>
<evidence type="ECO:0000256" key="6">
    <source>
        <dbReference type="ARBA" id="ARBA00022670"/>
    </source>
</evidence>
<dbReference type="InterPro" id="IPR018044">
    <property type="entry name" value="Peptidase_S11"/>
</dbReference>
<dbReference type="HOGENOM" id="CLU_027070_8_0_12"/>
<dbReference type="GO" id="GO:0008360">
    <property type="term" value="P:regulation of cell shape"/>
    <property type="evidence" value="ECO:0007669"/>
    <property type="project" value="UniProtKB-KW"/>
</dbReference>
<dbReference type="InterPro" id="IPR015956">
    <property type="entry name" value="Peniciliin-bd_prot_C_sf"/>
</dbReference>
<evidence type="ECO:0000256" key="16">
    <source>
        <dbReference type="SAM" id="SignalP"/>
    </source>
</evidence>
<evidence type="ECO:0000256" key="15">
    <source>
        <dbReference type="RuleBase" id="RU004016"/>
    </source>
</evidence>
<evidence type="ECO:0000256" key="11">
    <source>
        <dbReference type="ARBA" id="ARBA00023316"/>
    </source>
</evidence>
<organism evidence="18 19">
    <name type="scientific">Winmispira thermophila (strain ATCC 49972 / DSM 6192 / RI 19.B1)</name>
    <name type="common">Spirochaeta thermophila</name>
    <dbReference type="NCBI Taxonomy" id="665571"/>
    <lineage>
        <taxon>Bacteria</taxon>
        <taxon>Pseudomonadati</taxon>
        <taxon>Spirochaetota</taxon>
        <taxon>Spirochaetia</taxon>
        <taxon>Winmispirales</taxon>
        <taxon>Winmispiraceae</taxon>
        <taxon>Winmispira</taxon>
    </lineage>
</organism>
<dbReference type="KEGG" id="sta:STHERM_c17820"/>